<reference evidence="2" key="2">
    <citation type="submission" date="2025-08" db="UniProtKB">
        <authorList>
            <consortium name="RefSeq"/>
        </authorList>
    </citation>
    <scope>IDENTIFICATION</scope>
    <source>
        <tissue evidence="2">Leaf</tissue>
    </source>
</reference>
<gene>
    <name evidence="2" type="primary">LOC142170352</name>
</gene>
<keyword evidence="1" id="KW-1185">Reference proteome</keyword>
<reference evidence="1" key="1">
    <citation type="journal article" date="2014" name="Nat. Commun.">
        <title>The tobacco genome sequence and its comparison with those of tomato and potato.</title>
        <authorList>
            <person name="Sierro N."/>
            <person name="Battey J.N."/>
            <person name="Ouadi S."/>
            <person name="Bakaher N."/>
            <person name="Bovet L."/>
            <person name="Willig A."/>
            <person name="Goepfert S."/>
            <person name="Peitsch M.C."/>
            <person name="Ivanov N.V."/>
        </authorList>
    </citation>
    <scope>NUCLEOTIDE SEQUENCE [LARGE SCALE GENOMIC DNA]</scope>
</reference>
<organism evidence="1 2">
    <name type="scientific">Nicotiana tabacum</name>
    <name type="common">Common tobacco</name>
    <dbReference type="NCBI Taxonomy" id="4097"/>
    <lineage>
        <taxon>Eukaryota</taxon>
        <taxon>Viridiplantae</taxon>
        <taxon>Streptophyta</taxon>
        <taxon>Embryophyta</taxon>
        <taxon>Tracheophyta</taxon>
        <taxon>Spermatophyta</taxon>
        <taxon>Magnoliopsida</taxon>
        <taxon>eudicotyledons</taxon>
        <taxon>Gunneridae</taxon>
        <taxon>Pentapetalae</taxon>
        <taxon>asterids</taxon>
        <taxon>lamiids</taxon>
        <taxon>Solanales</taxon>
        <taxon>Solanaceae</taxon>
        <taxon>Nicotianoideae</taxon>
        <taxon>Nicotianeae</taxon>
        <taxon>Nicotiana</taxon>
    </lineage>
</organism>
<evidence type="ECO:0000313" key="2">
    <source>
        <dbReference type="RefSeq" id="XP_075088346.1"/>
    </source>
</evidence>
<protein>
    <submittedName>
        <fullName evidence="2">Secreted RxLR effector protein 161-like</fullName>
    </submittedName>
</protein>
<dbReference type="RefSeq" id="XP_075088346.1">
    <property type="nucleotide sequence ID" value="XM_075232245.1"/>
</dbReference>
<dbReference type="Proteomes" id="UP000790787">
    <property type="component" value="Chromosome 16"/>
</dbReference>
<proteinExistence type="predicted"/>
<sequence>MEHFFDKVIKTFGFDKYLNESCVYKKCDRDKVAFLILYVDDILLIGDNVGMLGSVKQWHGISLSNDQSPKTDKDIEKMNAVPYASAVGSLIFQSNLGREQWTAVKHIINYLKRTRNYMLVYHSDDLVPIGYTNSDFQSDRDSRKSTSGNVFTLGGGAISWKSIKKTFVVDSTMVAECVVASEAAKEVVWLGNFLRKLGVVPSIQAPIALYCDNSGALTNLKDP</sequence>
<accession>A0AC58STQ0</accession>
<evidence type="ECO:0000313" key="1">
    <source>
        <dbReference type="Proteomes" id="UP000790787"/>
    </source>
</evidence>
<name>A0AC58STQ0_TOBAC</name>